<dbReference type="GeneID" id="110794528"/>
<keyword evidence="7" id="KW-0325">Glycoprotein</keyword>
<feature type="domain" description="Bifunctional inhibitor/plant lipid transfer protein/seed storage helical" evidence="12">
    <location>
        <begin position="39"/>
        <end position="120"/>
    </location>
</feature>
<dbReference type="InterPro" id="IPR016140">
    <property type="entry name" value="Bifunc_inhib/LTP/seed_store"/>
</dbReference>
<keyword evidence="10" id="KW-0472">Membrane</keyword>
<keyword evidence="10" id="KW-0812">Transmembrane</keyword>
<reference evidence="14" key="2">
    <citation type="submission" date="2025-08" db="UniProtKB">
        <authorList>
            <consortium name="RefSeq"/>
        </authorList>
    </citation>
    <scope>IDENTIFICATION</scope>
    <source>
        <tissue evidence="14">Leaf</tissue>
    </source>
</reference>
<evidence type="ECO:0000256" key="2">
    <source>
        <dbReference type="ARBA" id="ARBA00009748"/>
    </source>
</evidence>
<dbReference type="CDD" id="cd00010">
    <property type="entry name" value="AAI_LTSS"/>
    <property type="match status" value="1"/>
</dbReference>
<evidence type="ECO:0000256" key="4">
    <source>
        <dbReference type="ARBA" id="ARBA00022622"/>
    </source>
</evidence>
<comment type="similarity">
    <text evidence="2">Belongs to the plant LTP family.</text>
</comment>
<dbReference type="SMART" id="SM00499">
    <property type="entry name" value="AAI"/>
    <property type="match status" value="1"/>
</dbReference>
<evidence type="ECO:0000256" key="3">
    <source>
        <dbReference type="ARBA" id="ARBA00022475"/>
    </source>
</evidence>
<organism evidence="13 14">
    <name type="scientific">Spinacia oleracea</name>
    <name type="common">Spinach</name>
    <dbReference type="NCBI Taxonomy" id="3562"/>
    <lineage>
        <taxon>Eukaryota</taxon>
        <taxon>Viridiplantae</taxon>
        <taxon>Streptophyta</taxon>
        <taxon>Embryophyta</taxon>
        <taxon>Tracheophyta</taxon>
        <taxon>Spermatophyta</taxon>
        <taxon>Magnoliopsida</taxon>
        <taxon>eudicotyledons</taxon>
        <taxon>Gunneridae</taxon>
        <taxon>Pentapetalae</taxon>
        <taxon>Caryophyllales</taxon>
        <taxon>Chenopodiaceae</taxon>
        <taxon>Chenopodioideae</taxon>
        <taxon>Anserineae</taxon>
        <taxon>Spinacia</taxon>
    </lineage>
</organism>
<dbReference type="OrthoDB" id="1882492at2759"/>
<keyword evidence="4" id="KW-0336">GPI-anchor</keyword>
<evidence type="ECO:0000313" key="13">
    <source>
        <dbReference type="Proteomes" id="UP000813463"/>
    </source>
</evidence>
<keyword evidence="10" id="KW-1133">Transmembrane helix</keyword>
<comment type="subcellular location">
    <subcellularLocation>
        <location evidence="1">Cell membrane</location>
        <topology evidence="1">Lipid-anchor</topology>
        <topology evidence="1">GPI-anchor</topology>
    </subcellularLocation>
</comment>
<dbReference type="PANTHER" id="PTHR33044">
    <property type="entry name" value="BIFUNCTIONAL INHIBITOR/LIPID-TRANSFER PROTEIN/SEED STORAGE 2S ALBUMIN SUPERFAMILY PROTEIN-RELATED"/>
    <property type="match status" value="1"/>
</dbReference>
<dbReference type="Proteomes" id="UP000813463">
    <property type="component" value="Chromosome 1"/>
</dbReference>
<dbReference type="GO" id="GO:0098552">
    <property type="term" value="C:side of membrane"/>
    <property type="evidence" value="ECO:0007669"/>
    <property type="project" value="UniProtKB-KW"/>
</dbReference>
<dbReference type="Pfam" id="PF14368">
    <property type="entry name" value="LTP_2"/>
    <property type="match status" value="1"/>
</dbReference>
<keyword evidence="8" id="KW-0449">Lipoprotein</keyword>
<evidence type="ECO:0000256" key="9">
    <source>
        <dbReference type="SAM" id="MobiDB-lite"/>
    </source>
</evidence>
<keyword evidence="13" id="KW-1185">Reference proteome</keyword>
<evidence type="ECO:0000256" key="6">
    <source>
        <dbReference type="ARBA" id="ARBA00023157"/>
    </source>
</evidence>
<keyword evidence="3" id="KW-1003">Cell membrane</keyword>
<feature type="region of interest" description="Disordered" evidence="9">
    <location>
        <begin position="143"/>
        <end position="164"/>
    </location>
</feature>
<dbReference type="InterPro" id="IPR036312">
    <property type="entry name" value="Bifun_inhib/LTP/seed_sf"/>
</dbReference>
<evidence type="ECO:0000256" key="1">
    <source>
        <dbReference type="ARBA" id="ARBA00004609"/>
    </source>
</evidence>
<evidence type="ECO:0000313" key="14">
    <source>
        <dbReference type="RefSeq" id="XP_021855199.1"/>
    </source>
</evidence>
<protein>
    <submittedName>
        <fullName evidence="14">Non-specific lipid transfer protein GPI-anchored 1</fullName>
    </submittedName>
</protein>
<feature type="transmembrane region" description="Helical" evidence="10">
    <location>
        <begin position="173"/>
        <end position="195"/>
    </location>
</feature>
<feature type="signal peptide" evidence="11">
    <location>
        <begin position="1"/>
        <end position="27"/>
    </location>
</feature>
<evidence type="ECO:0000256" key="7">
    <source>
        <dbReference type="ARBA" id="ARBA00023180"/>
    </source>
</evidence>
<dbReference type="RefSeq" id="XP_021855199.1">
    <property type="nucleotide sequence ID" value="XM_021999507.2"/>
</dbReference>
<keyword evidence="5 11" id="KW-0732">Signal</keyword>
<accession>A0A9R0IVT5</accession>
<dbReference type="InterPro" id="IPR043325">
    <property type="entry name" value="LTSS"/>
</dbReference>
<dbReference type="SUPFAM" id="SSF47699">
    <property type="entry name" value="Bifunctional inhibitor/lipid-transfer protein/seed storage 2S albumin"/>
    <property type="match status" value="1"/>
</dbReference>
<sequence>MMMNKLKLLLTITTALCILHGSVTTTAAPPPSSSLATECSTAVQQLISCLNFAKGGAAVPGKECCTSVTSMKEKQPVCLCFFIGQAHNGSEQIKSLGIQEDKLLQLPSACHLTNASASNCPKLLGISPTSPAASIFMANATTSSPGTPSSSSSSSTSTVGGSKSSGNKLGNGVFTGFMAVFVSAILCVLPVVASFL</sequence>
<proteinExistence type="inferred from homology"/>
<name>A0A9R0IVT5_SPIOL</name>
<dbReference type="GO" id="GO:0005886">
    <property type="term" value="C:plasma membrane"/>
    <property type="evidence" value="ECO:0007669"/>
    <property type="project" value="UniProtKB-SubCell"/>
</dbReference>
<keyword evidence="6" id="KW-1015">Disulfide bond</keyword>
<evidence type="ECO:0000256" key="10">
    <source>
        <dbReference type="SAM" id="Phobius"/>
    </source>
</evidence>
<reference evidence="13" key="1">
    <citation type="journal article" date="2021" name="Nat. Commun.">
        <title>Genomic analyses provide insights into spinach domestication and the genetic basis of agronomic traits.</title>
        <authorList>
            <person name="Cai X."/>
            <person name="Sun X."/>
            <person name="Xu C."/>
            <person name="Sun H."/>
            <person name="Wang X."/>
            <person name="Ge C."/>
            <person name="Zhang Z."/>
            <person name="Wang Q."/>
            <person name="Fei Z."/>
            <person name="Jiao C."/>
            <person name="Wang Q."/>
        </authorList>
    </citation>
    <scope>NUCLEOTIDE SEQUENCE [LARGE SCALE GENOMIC DNA]</scope>
    <source>
        <strain evidence="13">cv. Varoflay</strain>
    </source>
</reference>
<evidence type="ECO:0000256" key="8">
    <source>
        <dbReference type="ARBA" id="ARBA00023288"/>
    </source>
</evidence>
<dbReference type="KEGG" id="soe:110794528"/>
<dbReference type="Gene3D" id="1.10.110.10">
    <property type="entry name" value="Plant lipid-transfer and hydrophobic proteins"/>
    <property type="match status" value="1"/>
</dbReference>
<feature type="chain" id="PRO_5040508433" evidence="11">
    <location>
        <begin position="28"/>
        <end position="196"/>
    </location>
</feature>
<dbReference type="AlphaFoldDB" id="A0A9R0IVT5"/>
<evidence type="ECO:0000256" key="11">
    <source>
        <dbReference type="SAM" id="SignalP"/>
    </source>
</evidence>
<evidence type="ECO:0000259" key="12">
    <source>
        <dbReference type="SMART" id="SM00499"/>
    </source>
</evidence>
<evidence type="ECO:0000256" key="5">
    <source>
        <dbReference type="ARBA" id="ARBA00022729"/>
    </source>
</evidence>
<gene>
    <name evidence="14" type="primary">LOC110794528</name>
</gene>